<dbReference type="Proteomes" id="UP000053477">
    <property type="component" value="Unassembled WGS sequence"/>
</dbReference>
<dbReference type="OrthoDB" id="3265672at2759"/>
<proteinExistence type="predicted"/>
<feature type="domain" description="DDE-1" evidence="1">
    <location>
        <begin position="10"/>
        <end position="89"/>
    </location>
</feature>
<evidence type="ECO:0000259" key="1">
    <source>
        <dbReference type="Pfam" id="PF03184"/>
    </source>
</evidence>
<keyword evidence="3" id="KW-1185">Reference proteome</keyword>
<sequence length="90" mass="9919">KYRAASDNLELVTVVECVCADGTSVPPGFVFQGKRLQTSWFKDNKDLGVGGVAVSENGWIDDFLALEWFKKVFIPFAKARNVSGKPILLI</sequence>
<feature type="non-terminal residue" evidence="2">
    <location>
        <position position="1"/>
    </location>
</feature>
<dbReference type="InterPro" id="IPR004875">
    <property type="entry name" value="DDE_SF_endonuclease_dom"/>
</dbReference>
<feature type="non-terminal residue" evidence="2">
    <location>
        <position position="90"/>
    </location>
</feature>
<dbReference type="GO" id="GO:0003676">
    <property type="term" value="F:nucleic acid binding"/>
    <property type="evidence" value="ECO:0007669"/>
    <property type="project" value="InterPro"/>
</dbReference>
<name>A0A0H2S427_9AGAM</name>
<organism evidence="2 3">
    <name type="scientific">Schizopora paradoxa</name>
    <dbReference type="NCBI Taxonomy" id="27342"/>
    <lineage>
        <taxon>Eukaryota</taxon>
        <taxon>Fungi</taxon>
        <taxon>Dikarya</taxon>
        <taxon>Basidiomycota</taxon>
        <taxon>Agaricomycotina</taxon>
        <taxon>Agaricomycetes</taxon>
        <taxon>Hymenochaetales</taxon>
        <taxon>Schizoporaceae</taxon>
        <taxon>Schizopora</taxon>
    </lineage>
</organism>
<gene>
    <name evidence="2" type="ORF">SCHPADRAFT_804417</name>
</gene>
<reference evidence="2 3" key="1">
    <citation type="submission" date="2015-04" db="EMBL/GenBank/DDBJ databases">
        <title>Complete genome sequence of Schizopora paradoxa KUC8140, a cosmopolitan wood degrader in East Asia.</title>
        <authorList>
            <consortium name="DOE Joint Genome Institute"/>
            <person name="Min B."/>
            <person name="Park H."/>
            <person name="Jang Y."/>
            <person name="Kim J.-J."/>
            <person name="Kim K.H."/>
            <person name="Pangilinan J."/>
            <person name="Lipzen A."/>
            <person name="Riley R."/>
            <person name="Grigoriev I.V."/>
            <person name="Spatafora J.W."/>
            <person name="Choi I.-G."/>
        </authorList>
    </citation>
    <scope>NUCLEOTIDE SEQUENCE [LARGE SCALE GENOMIC DNA]</scope>
    <source>
        <strain evidence="2 3">KUC8140</strain>
    </source>
</reference>
<dbReference type="AlphaFoldDB" id="A0A0H2S427"/>
<dbReference type="EMBL" id="KQ085916">
    <property type="protein sequence ID" value="KLO16433.1"/>
    <property type="molecule type" value="Genomic_DNA"/>
</dbReference>
<dbReference type="STRING" id="27342.A0A0H2S427"/>
<evidence type="ECO:0000313" key="2">
    <source>
        <dbReference type="EMBL" id="KLO16433.1"/>
    </source>
</evidence>
<protein>
    <recommendedName>
        <fullName evidence="1">DDE-1 domain-containing protein</fullName>
    </recommendedName>
</protein>
<evidence type="ECO:0000313" key="3">
    <source>
        <dbReference type="Proteomes" id="UP000053477"/>
    </source>
</evidence>
<dbReference type="InParanoid" id="A0A0H2S427"/>
<dbReference type="Pfam" id="PF03184">
    <property type="entry name" value="DDE_1"/>
    <property type="match status" value="1"/>
</dbReference>
<accession>A0A0H2S427</accession>